<proteinExistence type="predicted"/>
<dbReference type="STRING" id="36844.SAMN04488501_12512"/>
<evidence type="ECO:0000313" key="1">
    <source>
        <dbReference type="EMBL" id="KOA20327.1"/>
    </source>
</evidence>
<dbReference type="RefSeq" id="WP_161803201.1">
    <property type="nucleotide sequence ID" value="NZ_LHUR01000016.1"/>
</dbReference>
<reference evidence="2" key="1">
    <citation type="submission" date="2015-08" db="EMBL/GenBank/DDBJ databases">
        <title>Genome sequence of the strict anaerobe Clostridium homopropionicum LuHBu1 (DSM 5847T).</title>
        <authorList>
            <person name="Poehlein A."/>
            <person name="Beck M."/>
            <person name="Schiel-Bengelsdorf B."/>
            <person name="Bengelsdorf F.R."/>
            <person name="Daniel R."/>
            <person name="Duerre P."/>
        </authorList>
    </citation>
    <scope>NUCLEOTIDE SEQUENCE [LARGE SCALE GENOMIC DNA]</scope>
    <source>
        <strain evidence="2">DSM 5847</strain>
    </source>
</reference>
<organism evidence="1 2">
    <name type="scientific">Clostridium homopropionicum DSM 5847</name>
    <dbReference type="NCBI Taxonomy" id="1121318"/>
    <lineage>
        <taxon>Bacteria</taxon>
        <taxon>Bacillati</taxon>
        <taxon>Bacillota</taxon>
        <taxon>Clostridia</taxon>
        <taxon>Eubacteriales</taxon>
        <taxon>Clostridiaceae</taxon>
        <taxon>Clostridium</taxon>
    </lineage>
</organism>
<name>A0A0L6ZBJ3_9CLOT</name>
<keyword evidence="2" id="KW-1185">Reference proteome</keyword>
<dbReference type="PATRIC" id="fig|1121318.3.peg.1251"/>
<accession>A0A0L6ZBJ3</accession>
<dbReference type="AlphaFoldDB" id="A0A0L6ZBJ3"/>
<evidence type="ECO:0000313" key="2">
    <source>
        <dbReference type="Proteomes" id="UP000037043"/>
    </source>
</evidence>
<gene>
    <name evidence="1" type="ORF">CLHOM_12390</name>
</gene>
<dbReference type="Proteomes" id="UP000037043">
    <property type="component" value="Unassembled WGS sequence"/>
</dbReference>
<comment type="caution">
    <text evidence="1">The sequence shown here is derived from an EMBL/GenBank/DDBJ whole genome shotgun (WGS) entry which is preliminary data.</text>
</comment>
<protein>
    <submittedName>
        <fullName evidence="1">Uncharacterized protein</fullName>
    </submittedName>
</protein>
<sequence>MNDNLDAKVILSIEIKNPDLVSELTTISMELSLPLDELIINSIEKMIYDIKFVRSLRQ</sequence>
<dbReference type="EMBL" id="LHUR01000016">
    <property type="protein sequence ID" value="KOA20327.1"/>
    <property type="molecule type" value="Genomic_DNA"/>
</dbReference>